<dbReference type="PROSITE" id="PS50297">
    <property type="entry name" value="ANK_REP_REGION"/>
    <property type="match status" value="11"/>
</dbReference>
<dbReference type="InterPro" id="IPR002110">
    <property type="entry name" value="Ankyrin_rpt"/>
</dbReference>
<feature type="repeat" description="ANK" evidence="3">
    <location>
        <begin position="864"/>
        <end position="896"/>
    </location>
</feature>
<reference evidence="5" key="1">
    <citation type="submission" date="2021-10" db="EMBL/GenBank/DDBJ databases">
        <authorList>
            <person name="Piombo E."/>
        </authorList>
    </citation>
    <scope>NUCLEOTIDE SEQUENCE</scope>
</reference>
<feature type="compositionally biased region" description="Pro residues" evidence="4">
    <location>
        <begin position="29"/>
        <end position="42"/>
    </location>
</feature>
<sequence length="1070" mass="117275">MSHLSSSQSQVEMEDKPIGRLSKAIAPRPTHPPPTQHHPPSFPGTGQTLDAEGGVLTIEGRMPDAGHAHLQGTVKKDGSDSLIQPSPVASSTSPVIGLEEHMNSSVFLHPKTKKRTWPLLPVACERWSEEEYDFSSKTIVKYLKDAVDYHKTLRDSARNIHYKLMMVGSSLESAKPSILVMCNYIDWGSLNSLLKKMPSQEYNCVIPSTWDRAHKFRFGDGGLSRMSDLKPILWLYLCPTTFETLKRLTGVPVSIECSSLVTMCGSLVAFEGRQSTISLTLDINGEDRLLTVEHIFQDNELENDKPQMSSDAESPASIESNIEQWDFLNDSEDDTSMDLDTDWNSNHDDTEMDRELPATSINCEPSQVSHEPVRPRVEAPARLSRSHKQGERVEPPNSLPHRSPYLDWACLRLVDYQLTPRQRSNVLLRRGKPPGLLEDVATKPRIHAVPVFMISGILGVRSGRLIELPSYLGSSKGQDLCETWAIILDQQEGFYPGESGSIVVDQETLSIYGHLVGLDMFGYGHVVPFSRTIEQIKAAFNVDNAGLPALENSDSHQEGGMGDKDDGELMFLLHVVSPDISKVQQLIERGADVNRPDAYGATPLLRAVRGEYQAIVELLLENDADLSVPGKYGETPLWRAASEGHQAIVELLLDNGADLSVPNEYGETPLWIATIKGHQAIIELLLANGADLSIPNKYGETPLWAAVENGHLPIVKLLLSRGSEVNCKNEHNRKPLWRATQQGHRDIVEALVEAGADTNIVNEVGQTPLQWAAARDHHRMVELLCKAGAEVNITDDGVRAALLLTAINEGYSDLLQQLIKAGAEVNVRDRDGLTPLLYAAQNRDLDITQQLIKAGAEVNVRDRDGLTPLLYAAQNGDSNILEQLIKAGAKVNDGDRDGLIPLLYAAGSRDPDTVQQLIKAGAEVNVKNRDGLTPLLYAAQKGNSNILEQLIKAGAEVNVKNKFELTPLMAAVQSHNETSVQKLLSAGALLDIKDNKGRTALFFAIQRKDNGISQMLIEGGAATDVEDKRGRKPQMIVTVRMGARSSKGPLREGIPLGTGISAIETLGVPN</sequence>
<feature type="repeat" description="ANK" evidence="3">
    <location>
        <begin position="764"/>
        <end position="796"/>
    </location>
</feature>
<feature type="region of interest" description="Disordered" evidence="4">
    <location>
        <begin position="1"/>
        <end position="50"/>
    </location>
</feature>
<feature type="compositionally biased region" description="Polar residues" evidence="4">
    <location>
        <begin position="1"/>
        <end position="11"/>
    </location>
</feature>
<feature type="compositionally biased region" description="Basic and acidic residues" evidence="4">
    <location>
        <begin position="345"/>
        <end position="356"/>
    </location>
</feature>
<dbReference type="PROSITE" id="PS50088">
    <property type="entry name" value="ANK_REPEAT"/>
    <property type="match status" value="13"/>
</dbReference>
<dbReference type="Pfam" id="PF00023">
    <property type="entry name" value="Ank"/>
    <property type="match status" value="3"/>
</dbReference>
<evidence type="ECO:0000256" key="2">
    <source>
        <dbReference type="ARBA" id="ARBA00023043"/>
    </source>
</evidence>
<dbReference type="EMBL" id="CABFOC020000005">
    <property type="protein sequence ID" value="CAH0044263.1"/>
    <property type="molecule type" value="Genomic_DNA"/>
</dbReference>
<feature type="repeat" description="ANK" evidence="3">
    <location>
        <begin position="930"/>
        <end position="962"/>
    </location>
</feature>
<dbReference type="OrthoDB" id="5865767at2759"/>
<feature type="compositionally biased region" description="Polar residues" evidence="4">
    <location>
        <begin position="359"/>
        <end position="369"/>
    </location>
</feature>
<keyword evidence="2 3" id="KW-0040">ANK repeat</keyword>
<evidence type="ECO:0000313" key="6">
    <source>
        <dbReference type="Proteomes" id="UP000775872"/>
    </source>
</evidence>
<dbReference type="SMART" id="SM00248">
    <property type="entry name" value="ANK"/>
    <property type="match status" value="14"/>
</dbReference>
<proteinExistence type="predicted"/>
<feature type="compositionally biased region" description="Acidic residues" evidence="4">
    <location>
        <begin position="331"/>
        <end position="341"/>
    </location>
</feature>
<evidence type="ECO:0000313" key="5">
    <source>
        <dbReference type="EMBL" id="CAH0044263.1"/>
    </source>
</evidence>
<feature type="repeat" description="ANK" evidence="3">
    <location>
        <begin position="996"/>
        <end position="1028"/>
    </location>
</feature>
<feature type="repeat" description="ANK" evidence="3">
    <location>
        <begin position="897"/>
        <end position="929"/>
    </location>
</feature>
<feature type="repeat" description="ANK" evidence="3">
    <location>
        <begin position="665"/>
        <end position="697"/>
    </location>
</feature>
<dbReference type="InterPro" id="IPR036770">
    <property type="entry name" value="Ankyrin_rpt-contain_sf"/>
</dbReference>
<feature type="region of interest" description="Disordered" evidence="4">
    <location>
        <begin position="331"/>
        <end position="399"/>
    </location>
</feature>
<comment type="caution">
    <text evidence="5">The sequence shown here is derived from an EMBL/GenBank/DDBJ whole genome shotgun (WGS) entry which is preliminary data.</text>
</comment>
<dbReference type="PANTHER" id="PTHR24126">
    <property type="entry name" value="ANKYRIN REPEAT, PH AND SEC7 DOMAIN CONTAINING PROTEIN SECG-RELATED"/>
    <property type="match status" value="1"/>
</dbReference>
<name>A0A9N9YVL5_9HYPO</name>
<dbReference type="SUPFAM" id="SSF48403">
    <property type="entry name" value="Ankyrin repeat"/>
    <property type="match status" value="2"/>
</dbReference>
<feature type="repeat" description="ANK" evidence="3">
    <location>
        <begin position="731"/>
        <end position="763"/>
    </location>
</feature>
<dbReference type="PANTHER" id="PTHR24126:SF14">
    <property type="entry name" value="ANK_REP_REGION DOMAIN-CONTAINING PROTEIN"/>
    <property type="match status" value="1"/>
</dbReference>
<feature type="repeat" description="ANK" evidence="3">
    <location>
        <begin position="698"/>
        <end position="730"/>
    </location>
</feature>
<evidence type="ECO:0000256" key="1">
    <source>
        <dbReference type="ARBA" id="ARBA00022737"/>
    </source>
</evidence>
<feature type="repeat" description="ANK" evidence="3">
    <location>
        <begin position="963"/>
        <end position="995"/>
    </location>
</feature>
<dbReference type="AlphaFoldDB" id="A0A9N9YVL5"/>
<evidence type="ECO:0000256" key="3">
    <source>
        <dbReference type="PROSITE-ProRule" id="PRU00023"/>
    </source>
</evidence>
<gene>
    <name evidence="5" type="ORF">CSOL1703_00010003</name>
</gene>
<accession>A0A9N9YVL5</accession>
<dbReference type="PRINTS" id="PR01415">
    <property type="entry name" value="ANKYRIN"/>
</dbReference>
<protein>
    <submittedName>
        <fullName evidence="5">Uncharacterized protein</fullName>
    </submittedName>
</protein>
<keyword evidence="6" id="KW-1185">Reference proteome</keyword>
<feature type="repeat" description="ANK" evidence="3">
    <location>
        <begin position="803"/>
        <end position="830"/>
    </location>
</feature>
<feature type="repeat" description="ANK" evidence="3">
    <location>
        <begin position="831"/>
        <end position="863"/>
    </location>
</feature>
<evidence type="ECO:0000256" key="4">
    <source>
        <dbReference type="SAM" id="MobiDB-lite"/>
    </source>
</evidence>
<dbReference type="Proteomes" id="UP000775872">
    <property type="component" value="Unassembled WGS sequence"/>
</dbReference>
<organism evidence="5 6">
    <name type="scientific">Clonostachys solani</name>
    <dbReference type="NCBI Taxonomy" id="160281"/>
    <lineage>
        <taxon>Eukaryota</taxon>
        <taxon>Fungi</taxon>
        <taxon>Dikarya</taxon>
        <taxon>Ascomycota</taxon>
        <taxon>Pezizomycotina</taxon>
        <taxon>Sordariomycetes</taxon>
        <taxon>Hypocreomycetidae</taxon>
        <taxon>Hypocreales</taxon>
        <taxon>Bionectriaceae</taxon>
        <taxon>Clonostachys</taxon>
    </lineage>
</organism>
<feature type="compositionally biased region" description="Polar residues" evidence="4">
    <location>
        <begin position="81"/>
        <end position="93"/>
    </location>
</feature>
<feature type="repeat" description="ANK" evidence="3">
    <location>
        <begin position="632"/>
        <end position="664"/>
    </location>
</feature>
<dbReference type="Gene3D" id="1.25.40.20">
    <property type="entry name" value="Ankyrin repeat-containing domain"/>
    <property type="match status" value="4"/>
</dbReference>
<keyword evidence="1" id="KW-0677">Repeat</keyword>
<feature type="repeat" description="ANK" evidence="3">
    <location>
        <begin position="599"/>
        <end position="631"/>
    </location>
</feature>
<feature type="region of interest" description="Disordered" evidence="4">
    <location>
        <begin position="68"/>
        <end position="93"/>
    </location>
</feature>
<dbReference type="Pfam" id="PF12796">
    <property type="entry name" value="Ank_2"/>
    <property type="match status" value="3"/>
</dbReference>